<organism evidence="3 4">
    <name type="scientific">Paramecium sonneborni</name>
    <dbReference type="NCBI Taxonomy" id="65129"/>
    <lineage>
        <taxon>Eukaryota</taxon>
        <taxon>Sar</taxon>
        <taxon>Alveolata</taxon>
        <taxon>Ciliophora</taxon>
        <taxon>Intramacronucleata</taxon>
        <taxon>Oligohymenophorea</taxon>
        <taxon>Peniculida</taxon>
        <taxon>Parameciidae</taxon>
        <taxon>Paramecium</taxon>
    </lineage>
</organism>
<protein>
    <submittedName>
        <fullName evidence="3">Uncharacterized protein</fullName>
    </submittedName>
</protein>
<comment type="caution">
    <text evidence="3">The sequence shown here is derived from an EMBL/GenBank/DDBJ whole genome shotgun (WGS) entry which is preliminary data.</text>
</comment>
<dbReference type="SMART" id="SM00320">
    <property type="entry name" value="WD40"/>
    <property type="match status" value="4"/>
</dbReference>
<proteinExistence type="predicted"/>
<reference evidence="3" key="1">
    <citation type="submission" date="2021-01" db="EMBL/GenBank/DDBJ databases">
        <authorList>
            <consortium name="Genoscope - CEA"/>
            <person name="William W."/>
        </authorList>
    </citation>
    <scope>NUCLEOTIDE SEQUENCE</scope>
</reference>
<keyword evidence="4" id="KW-1185">Reference proteome</keyword>
<gene>
    <name evidence="3" type="ORF">PSON_ATCC_30995.1.T0840001</name>
</gene>
<evidence type="ECO:0000313" key="3">
    <source>
        <dbReference type="EMBL" id="CAD8105165.1"/>
    </source>
</evidence>
<dbReference type="PANTHER" id="PTHR19920:SF0">
    <property type="entry name" value="CYTOSOLIC IRON-SULFUR PROTEIN ASSEMBLY PROTEIN CIAO1-RELATED"/>
    <property type="match status" value="1"/>
</dbReference>
<dbReference type="Proteomes" id="UP000692954">
    <property type="component" value="Unassembled WGS sequence"/>
</dbReference>
<dbReference type="OrthoDB" id="59941at2759"/>
<dbReference type="InterPro" id="IPR001680">
    <property type="entry name" value="WD40_rpt"/>
</dbReference>
<dbReference type="EMBL" id="CAJJDN010000084">
    <property type="protein sequence ID" value="CAD8105165.1"/>
    <property type="molecule type" value="Genomic_DNA"/>
</dbReference>
<feature type="coiled-coil region" evidence="2">
    <location>
        <begin position="133"/>
        <end position="182"/>
    </location>
</feature>
<accession>A0A8S1PPS1</accession>
<sequence length="523" mass="61642">MAEIKLIGKEDLKCFQKHNFPICSINLGKDVKMNERLLCNECLLNFIQENNIIQGFNIIQSKIENNIQEYRHKQISFIAQKKQQLVSLKNNFIAWKSTINQQIDQILGYINLWIDNIISKNIIKDKYVIMEELENFVNQYEFHEKNFEFLVEQINFINQASSNKIQLKLAQLNEEYRKIITQTKDSFMKIINISQHKISLKPINNQLKQSDDCFTIAFNYTGQIMISGCGKDIKVWNFQNGQIQEVQKLQVHQSTISCLLFSKNQNSFISGAYDHTIRCWLQINGQQWKSSQKYEEHSSDIQCLLLCKKEKTLFSGSCDKSIKIWIVDFANNNLQYCYSLEKHTHIVYGLTLNESETFLVSCGDDQQIIIWKKSNNNKWEFYQLVNQSIREVGAVTSFIKENLFIWIGGVQNGKDCVSYFELIKGCIVEQKNKEQQLILSPEVFNYSLFPIVFNKEKQIILFRHKFHIYLLTKQISGKYRISTKIKFESNEIWGSMTNDAKFLVLWEKKQCRFLIYQIEYQTI</sequence>
<keyword evidence="1" id="KW-0853">WD repeat</keyword>
<dbReference type="PROSITE" id="PS50294">
    <property type="entry name" value="WD_REPEATS_REGION"/>
    <property type="match status" value="3"/>
</dbReference>
<dbReference type="GO" id="GO:0016226">
    <property type="term" value="P:iron-sulfur cluster assembly"/>
    <property type="evidence" value="ECO:0007669"/>
    <property type="project" value="TreeGrafter"/>
</dbReference>
<dbReference type="Pfam" id="PF00400">
    <property type="entry name" value="WD40"/>
    <property type="match status" value="4"/>
</dbReference>
<dbReference type="GO" id="GO:0097361">
    <property type="term" value="C:cytosolic [4Fe-4S] assembly targeting complex"/>
    <property type="evidence" value="ECO:0007669"/>
    <property type="project" value="TreeGrafter"/>
</dbReference>
<dbReference type="AlphaFoldDB" id="A0A8S1PPS1"/>
<evidence type="ECO:0000313" key="4">
    <source>
        <dbReference type="Proteomes" id="UP000692954"/>
    </source>
</evidence>
<feature type="repeat" description="WD" evidence="1">
    <location>
        <begin position="249"/>
        <end position="280"/>
    </location>
</feature>
<dbReference type="PROSITE" id="PS50082">
    <property type="entry name" value="WD_REPEATS_2"/>
    <property type="match status" value="3"/>
</dbReference>
<dbReference type="PANTHER" id="PTHR19920">
    <property type="entry name" value="WD40 PROTEIN CIAO1"/>
    <property type="match status" value="1"/>
</dbReference>
<evidence type="ECO:0000256" key="2">
    <source>
        <dbReference type="SAM" id="Coils"/>
    </source>
</evidence>
<keyword evidence="2" id="KW-0175">Coiled coil</keyword>
<evidence type="ECO:0000256" key="1">
    <source>
        <dbReference type="PROSITE-ProRule" id="PRU00221"/>
    </source>
</evidence>
<name>A0A8S1PPS1_9CILI</name>
<feature type="repeat" description="WD" evidence="1">
    <location>
        <begin position="340"/>
        <end position="372"/>
    </location>
</feature>
<feature type="repeat" description="WD" evidence="1">
    <location>
        <begin position="294"/>
        <end position="325"/>
    </location>
</feature>